<dbReference type="EMBL" id="JH767135">
    <property type="protein sequence ID" value="EQC40651.1"/>
    <property type="molecule type" value="Genomic_DNA"/>
</dbReference>
<dbReference type="SMART" id="SM00382">
    <property type="entry name" value="AAA"/>
    <property type="match status" value="2"/>
</dbReference>
<dbReference type="GO" id="GO:0005524">
    <property type="term" value="F:ATP binding"/>
    <property type="evidence" value="ECO:0007669"/>
    <property type="project" value="UniProtKB-KW"/>
</dbReference>
<sequence length="1267" mass="136654">MGRESTPLLEHKSLAETCPEDSDGWRAAVFFTWLNPIMELGSSRPLQADDLYGLDRCNRATAVAVAFEQQWATQRQRPRPSILLALFRAFGTKFLWAGLLRLVRDTLQFVAPFVIKRMIAFLRDDDAPTANGWELVALILVSGLIQSFCFRQYLYYCKETGLQIRSAVVTAIYAKSLKLSTKALQETSTGQIANLMSIDATRLQRLTLDLHTIWVVPYLLVIACTLLYNELGVAFLAGLGVILLVIPITTLLSKIMRRLQSSLLAVKDTRGKLCYEVLAGIKVLKLQAWELSFADRILSLRDAELGILRIYIAIQAAATSLYTGVPSLVAAASLGAYVLLGNELDVSTALTSVALFNVLRFPLFKLPQVLHAVVEAYTSATRLETFLSAPERTPVGPGALRSPGVDMDAANFGDRLRGVSLHVTSPSLVAVIGPVGSGKSTLLHGLLGDVDCIDGHVHRLGAVAYVSQQPFIQNASVRANICFGLAFDAARYADAVYASCLEPDLRVLPHGDLTEIGEKGITLSGGQRTRVALARAMYSDADLVLLDDVLAAVDSHVGADIFQRCVRDRLATKIVLLVTNQLSVLAHCDHLLVLEAGAVVQAGSFADLALQSEGRLASMLAQFQLGAGPVDTPPSTDDEDDPNSDGSSRHDAASNVQEATTYTLPALPPTTASSSLITKEDRAVGHVHRDIYRVWLRACGGVGLGALVVGIFVVAQAMTLGSTLWLAVWSQHAAGNEDGGVYLSVFVGLNLAFVGCLFCRSLAISLLGLRGSRRLFGQLLQALLRAPLAFFDTTPLGRIVNRLSKDVDTADDDLPSAWGSLVATSLTVLSTLATIAYVTPLFGLCLAPIGLLYYRAQQYYIATSRELQRLESTSRSPILALLTETLDGLSTISASSVQDAFRRRLFTALDANQRAALLNFAVACWLGLRLELVGTLVATFAALSAVVAKPSGSTEFAALVGVALSYAFQITRNLNLSVTTLSELETDMVSIERLVAYTQLPPEADLRVTSDSVLPTAWPHAGAVTFTNVHLRYRPGLPLVLRGVSFSIRAREKVGVVGRTGAGKSSLVVALLRLVEVEAGHIEIDGVDLRTLGLHDVRDRIAIIPQDPVLFSGTVRSNLDPFDRFDDDALWTSLKRAHLDTKVTRLDAIVDERGVNFSVGERQLLCIARALLQKAAVLLMDEATASIDAATDAALQETLRNEFGTCTCITIAHRINTILDADRILVLDNGGVAEFDTPANLLATPSGLFSSLVTHWRHGHGDAPAVV</sequence>
<dbReference type="InterPro" id="IPR036640">
    <property type="entry name" value="ABC1_TM_sf"/>
</dbReference>
<dbReference type="Pfam" id="PF00005">
    <property type="entry name" value="ABC_tran"/>
    <property type="match status" value="2"/>
</dbReference>
<name>T0R119_SAPDV</name>
<dbReference type="InterPro" id="IPR017871">
    <property type="entry name" value="ABC_transporter-like_CS"/>
</dbReference>
<comment type="subcellular location">
    <subcellularLocation>
        <location evidence="1">Vacuole membrane</location>
        <topology evidence="1">Multi-pass membrane protein</topology>
    </subcellularLocation>
</comment>
<dbReference type="GeneID" id="19942458"/>
<dbReference type="GO" id="GO:0140359">
    <property type="term" value="F:ABC-type transporter activity"/>
    <property type="evidence" value="ECO:0007669"/>
    <property type="project" value="InterPro"/>
</dbReference>
<dbReference type="CDD" id="cd03250">
    <property type="entry name" value="ABCC_MRP_domain1"/>
    <property type="match status" value="1"/>
</dbReference>
<evidence type="ECO:0000259" key="14">
    <source>
        <dbReference type="PROSITE" id="PS50929"/>
    </source>
</evidence>
<evidence type="ECO:0000256" key="8">
    <source>
        <dbReference type="ARBA" id="ARBA00022840"/>
    </source>
</evidence>
<accession>T0R119</accession>
<evidence type="ECO:0000256" key="12">
    <source>
        <dbReference type="SAM" id="Phobius"/>
    </source>
</evidence>
<organism evidence="15 16">
    <name type="scientific">Saprolegnia diclina (strain VS20)</name>
    <dbReference type="NCBI Taxonomy" id="1156394"/>
    <lineage>
        <taxon>Eukaryota</taxon>
        <taxon>Sar</taxon>
        <taxon>Stramenopiles</taxon>
        <taxon>Oomycota</taxon>
        <taxon>Saprolegniomycetes</taxon>
        <taxon>Saprolegniales</taxon>
        <taxon>Saprolegniaceae</taxon>
        <taxon>Saprolegnia</taxon>
    </lineage>
</organism>
<keyword evidence="3" id="KW-0813">Transport</keyword>
<dbReference type="SUPFAM" id="SSF90123">
    <property type="entry name" value="ABC transporter transmembrane region"/>
    <property type="match status" value="2"/>
</dbReference>
<keyword evidence="5 12" id="KW-0812">Transmembrane</keyword>
<keyword evidence="16" id="KW-1185">Reference proteome</keyword>
<dbReference type="PANTHER" id="PTHR24223:SF443">
    <property type="entry name" value="MULTIDRUG-RESISTANCE LIKE PROTEIN 1, ISOFORM I"/>
    <property type="match status" value="1"/>
</dbReference>
<dbReference type="RefSeq" id="XP_008605495.1">
    <property type="nucleotide sequence ID" value="XM_008607273.1"/>
</dbReference>
<keyword evidence="4" id="KW-0926">Vacuole</keyword>
<dbReference type="CDD" id="cd18603">
    <property type="entry name" value="ABC_6TM_MRP1_2_3_6_D2_like"/>
    <property type="match status" value="1"/>
</dbReference>
<feature type="domain" description="ABC transmembrane type-1" evidence="14">
    <location>
        <begin position="95"/>
        <end position="375"/>
    </location>
</feature>
<keyword evidence="10 12" id="KW-0472">Membrane</keyword>
<dbReference type="CDD" id="cd18579">
    <property type="entry name" value="ABC_6TM_ABCC_D1"/>
    <property type="match status" value="1"/>
</dbReference>
<feature type="transmembrane region" description="Helical" evidence="12">
    <location>
        <begin position="835"/>
        <end position="854"/>
    </location>
</feature>
<evidence type="ECO:0000313" key="16">
    <source>
        <dbReference type="Proteomes" id="UP000030762"/>
    </source>
</evidence>
<dbReference type="InterPro" id="IPR050173">
    <property type="entry name" value="ABC_transporter_C-like"/>
</dbReference>
<dbReference type="eggNOG" id="KOG0054">
    <property type="taxonomic scope" value="Eukaryota"/>
</dbReference>
<evidence type="ECO:0000256" key="11">
    <source>
        <dbReference type="SAM" id="MobiDB-lite"/>
    </source>
</evidence>
<feature type="transmembrane region" description="Helical" evidence="12">
    <location>
        <begin position="702"/>
        <end position="728"/>
    </location>
</feature>
<dbReference type="Proteomes" id="UP000030762">
    <property type="component" value="Unassembled WGS sequence"/>
</dbReference>
<dbReference type="OMA" id="VAQNDTH"/>
<evidence type="ECO:0000256" key="4">
    <source>
        <dbReference type="ARBA" id="ARBA00022554"/>
    </source>
</evidence>
<dbReference type="Gene3D" id="3.40.50.300">
    <property type="entry name" value="P-loop containing nucleotide triphosphate hydrolases"/>
    <property type="match status" value="2"/>
</dbReference>
<gene>
    <name evidence="15" type="ORF">SDRG_01731</name>
</gene>
<dbReference type="InterPro" id="IPR003439">
    <property type="entry name" value="ABC_transporter-like_ATP-bd"/>
</dbReference>
<feature type="domain" description="ABC transmembrane type-1" evidence="14">
    <location>
        <begin position="706"/>
        <end position="986"/>
    </location>
</feature>
<evidence type="ECO:0000313" key="15">
    <source>
        <dbReference type="EMBL" id="EQC40651.1"/>
    </source>
</evidence>
<evidence type="ECO:0000259" key="13">
    <source>
        <dbReference type="PROSITE" id="PS50893"/>
    </source>
</evidence>
<keyword evidence="8" id="KW-0067">ATP-binding</keyword>
<proteinExistence type="inferred from homology"/>
<evidence type="ECO:0000256" key="2">
    <source>
        <dbReference type="ARBA" id="ARBA00009726"/>
    </source>
</evidence>
<evidence type="ECO:0000256" key="3">
    <source>
        <dbReference type="ARBA" id="ARBA00022448"/>
    </source>
</evidence>
<feature type="transmembrane region" description="Helical" evidence="12">
    <location>
        <begin position="740"/>
        <end position="763"/>
    </location>
</feature>
<dbReference type="VEuPathDB" id="FungiDB:SDRG_01731"/>
<dbReference type="FunFam" id="1.20.1560.10:FF:000063">
    <property type="entry name" value="Multidrug resistance protein ABC transporter"/>
    <property type="match status" value="1"/>
</dbReference>
<dbReference type="GO" id="GO:0005774">
    <property type="term" value="C:vacuolar membrane"/>
    <property type="evidence" value="ECO:0007669"/>
    <property type="project" value="UniProtKB-SubCell"/>
</dbReference>
<feature type="region of interest" description="Disordered" evidence="11">
    <location>
        <begin position="627"/>
        <end position="655"/>
    </location>
</feature>
<dbReference type="Gene3D" id="1.20.1560.10">
    <property type="entry name" value="ABC transporter type 1, transmembrane domain"/>
    <property type="match status" value="2"/>
</dbReference>
<keyword evidence="6" id="KW-0677">Repeat</keyword>
<dbReference type="Pfam" id="PF00664">
    <property type="entry name" value="ABC_membrane"/>
    <property type="match status" value="2"/>
</dbReference>
<dbReference type="InterPro" id="IPR027417">
    <property type="entry name" value="P-loop_NTPase"/>
</dbReference>
<dbReference type="CDD" id="cd03244">
    <property type="entry name" value="ABCC_MRP_domain2"/>
    <property type="match status" value="1"/>
</dbReference>
<keyword evidence="7" id="KW-0547">Nucleotide-binding</keyword>
<dbReference type="InterPro" id="IPR044746">
    <property type="entry name" value="ABCC_6TM_D1"/>
</dbReference>
<evidence type="ECO:0000256" key="10">
    <source>
        <dbReference type="ARBA" id="ARBA00023136"/>
    </source>
</evidence>
<comment type="similarity">
    <text evidence="2">Belongs to the ABC transporter superfamily. ABCC family. Conjugate transporter (TC 3.A.1.208) subfamily.</text>
</comment>
<dbReference type="GO" id="GO:0016887">
    <property type="term" value="F:ATP hydrolysis activity"/>
    <property type="evidence" value="ECO:0007669"/>
    <property type="project" value="InterPro"/>
</dbReference>
<dbReference type="SUPFAM" id="SSF52540">
    <property type="entry name" value="P-loop containing nucleoside triphosphate hydrolases"/>
    <property type="match status" value="2"/>
</dbReference>
<evidence type="ECO:0000256" key="6">
    <source>
        <dbReference type="ARBA" id="ARBA00022737"/>
    </source>
</evidence>
<dbReference type="PROSITE" id="PS50893">
    <property type="entry name" value="ABC_TRANSPORTER_2"/>
    <property type="match status" value="2"/>
</dbReference>
<dbReference type="PROSITE" id="PS50929">
    <property type="entry name" value="ABC_TM1F"/>
    <property type="match status" value="2"/>
</dbReference>
<dbReference type="AlphaFoldDB" id="T0R119"/>
<dbReference type="FunFam" id="1.20.1560.10:FF:000020">
    <property type="entry name" value="ABC metal ion transporter"/>
    <property type="match status" value="1"/>
</dbReference>
<feature type="transmembrane region" description="Helical" evidence="12">
    <location>
        <begin position="234"/>
        <end position="252"/>
    </location>
</feature>
<evidence type="ECO:0000256" key="7">
    <source>
        <dbReference type="ARBA" id="ARBA00022741"/>
    </source>
</evidence>
<evidence type="ECO:0000256" key="5">
    <source>
        <dbReference type="ARBA" id="ARBA00022692"/>
    </source>
</evidence>
<keyword evidence="9 12" id="KW-1133">Transmembrane helix</keyword>
<dbReference type="FunFam" id="3.40.50.300:FF:000997">
    <property type="entry name" value="Multidrug resistance-associated protein 1"/>
    <property type="match status" value="1"/>
</dbReference>
<reference evidence="15 16" key="1">
    <citation type="submission" date="2012-04" db="EMBL/GenBank/DDBJ databases">
        <title>The Genome Sequence of Saprolegnia declina VS20.</title>
        <authorList>
            <consortium name="The Broad Institute Genome Sequencing Platform"/>
            <person name="Russ C."/>
            <person name="Nusbaum C."/>
            <person name="Tyler B."/>
            <person name="van West P."/>
            <person name="Dieguez-Uribeondo J."/>
            <person name="de Bruijn I."/>
            <person name="Tripathy S."/>
            <person name="Jiang R."/>
            <person name="Young S.K."/>
            <person name="Zeng Q."/>
            <person name="Gargeya S."/>
            <person name="Fitzgerald M."/>
            <person name="Haas B."/>
            <person name="Abouelleil A."/>
            <person name="Alvarado L."/>
            <person name="Arachchi H.M."/>
            <person name="Berlin A."/>
            <person name="Chapman S.B."/>
            <person name="Goldberg J."/>
            <person name="Griggs A."/>
            <person name="Gujja S."/>
            <person name="Hansen M."/>
            <person name="Howarth C."/>
            <person name="Imamovic A."/>
            <person name="Larimer J."/>
            <person name="McCowen C."/>
            <person name="Montmayeur A."/>
            <person name="Murphy C."/>
            <person name="Neiman D."/>
            <person name="Pearson M."/>
            <person name="Priest M."/>
            <person name="Roberts A."/>
            <person name="Saif S."/>
            <person name="Shea T."/>
            <person name="Sisk P."/>
            <person name="Sykes S."/>
            <person name="Wortman J."/>
            <person name="Nusbaum C."/>
            <person name="Birren B."/>
        </authorList>
    </citation>
    <scope>NUCLEOTIDE SEQUENCE [LARGE SCALE GENOMIC DNA]</scope>
    <source>
        <strain evidence="15 16">VS20</strain>
    </source>
</reference>
<feature type="domain" description="ABC transporter" evidence="13">
    <location>
        <begin position="1024"/>
        <end position="1254"/>
    </location>
</feature>
<feature type="domain" description="ABC transporter" evidence="13">
    <location>
        <begin position="400"/>
        <end position="621"/>
    </location>
</feature>
<dbReference type="GO" id="GO:0000323">
    <property type="term" value="C:lytic vacuole"/>
    <property type="evidence" value="ECO:0007669"/>
    <property type="project" value="UniProtKB-ARBA"/>
</dbReference>
<dbReference type="PROSITE" id="PS00211">
    <property type="entry name" value="ABC_TRANSPORTER_1"/>
    <property type="match status" value="2"/>
</dbReference>
<feature type="transmembrane region" description="Helical" evidence="12">
    <location>
        <begin position="206"/>
        <end position="228"/>
    </location>
</feature>
<evidence type="ECO:0000256" key="9">
    <source>
        <dbReference type="ARBA" id="ARBA00022989"/>
    </source>
</evidence>
<dbReference type="InterPro" id="IPR003593">
    <property type="entry name" value="AAA+_ATPase"/>
</dbReference>
<dbReference type="InterPro" id="IPR011527">
    <property type="entry name" value="ABC1_TM_dom"/>
</dbReference>
<evidence type="ECO:0000256" key="1">
    <source>
        <dbReference type="ARBA" id="ARBA00004128"/>
    </source>
</evidence>
<dbReference type="InParanoid" id="T0R119"/>
<dbReference type="PANTHER" id="PTHR24223">
    <property type="entry name" value="ATP-BINDING CASSETTE SUB-FAMILY C"/>
    <property type="match status" value="1"/>
</dbReference>
<dbReference type="FunFam" id="3.40.50.300:FF:000610">
    <property type="entry name" value="Multidrug resistance-associated ABC transporter"/>
    <property type="match status" value="1"/>
</dbReference>
<protein>
    <submittedName>
        <fullName evidence="15">Uncharacterized protein</fullName>
    </submittedName>
</protein>
<dbReference type="FunCoup" id="T0R119">
    <property type="interactions" value="4"/>
</dbReference>
<dbReference type="OrthoDB" id="6500128at2759"/>
<dbReference type="STRING" id="1156394.T0R119"/>